<dbReference type="InterPro" id="IPR029033">
    <property type="entry name" value="His_PPase_superfam"/>
</dbReference>
<dbReference type="EMBL" id="JACOIJ010000009">
    <property type="protein sequence ID" value="MBD1429232.1"/>
    <property type="molecule type" value="Genomic_DNA"/>
</dbReference>
<evidence type="ECO:0000313" key="2">
    <source>
        <dbReference type="Proteomes" id="UP000651271"/>
    </source>
</evidence>
<dbReference type="InterPro" id="IPR013078">
    <property type="entry name" value="His_Pase_superF_clade-1"/>
</dbReference>
<evidence type="ECO:0000313" key="1">
    <source>
        <dbReference type="EMBL" id="MBD1429232.1"/>
    </source>
</evidence>
<keyword evidence="2" id="KW-1185">Reference proteome</keyword>
<dbReference type="Proteomes" id="UP000651271">
    <property type="component" value="Unassembled WGS sequence"/>
</dbReference>
<proteinExistence type="predicted"/>
<dbReference type="Pfam" id="PF00300">
    <property type="entry name" value="His_Phos_1"/>
    <property type="match status" value="1"/>
</dbReference>
<dbReference type="SUPFAM" id="SSF53254">
    <property type="entry name" value="Phosphoglycerate mutase-like"/>
    <property type="match status" value="1"/>
</dbReference>
<dbReference type="CDD" id="cd07040">
    <property type="entry name" value="HP"/>
    <property type="match status" value="1"/>
</dbReference>
<accession>A0ABR7YD50</accession>
<dbReference type="RefSeq" id="WP_190301827.1">
    <property type="nucleotide sequence ID" value="NZ_JACOIJ010000009.1"/>
</dbReference>
<sequence length="163" mass="18516">MPKKILYLIRHGKAEDHSFLRRDYERNLVEKGISRSQIVAQKIKKQLSKEEILVVSSSANRALQTAEVFGEILGYSKSEIQQERSIYEAYYTEILKVINKVDDNVNTLFILGHNPGLSDLTNYLCNSYIDLKTSHTAKIILPEGFNFSEVSGSTCQLESVITE</sequence>
<name>A0ABR7YD50_9SPHI</name>
<protein>
    <submittedName>
        <fullName evidence="1">Histidine phosphatase family protein</fullName>
    </submittedName>
</protein>
<gene>
    <name evidence="1" type="ORF">H8B04_06580</name>
</gene>
<comment type="caution">
    <text evidence="1">The sequence shown here is derived from an EMBL/GenBank/DDBJ whole genome shotgun (WGS) entry which is preliminary data.</text>
</comment>
<organism evidence="1 2">
    <name type="scientific">Sphingobacterium litopenaei</name>
    <dbReference type="NCBI Taxonomy" id="2763500"/>
    <lineage>
        <taxon>Bacteria</taxon>
        <taxon>Pseudomonadati</taxon>
        <taxon>Bacteroidota</taxon>
        <taxon>Sphingobacteriia</taxon>
        <taxon>Sphingobacteriales</taxon>
        <taxon>Sphingobacteriaceae</taxon>
        <taxon>Sphingobacterium</taxon>
    </lineage>
</organism>
<reference evidence="1 2" key="1">
    <citation type="submission" date="2020-08" db="EMBL/GenBank/DDBJ databases">
        <title>Sphingobacterium sp. DN04309 isolated from aquaculture water.</title>
        <authorList>
            <person name="Zhang M."/>
        </authorList>
    </citation>
    <scope>NUCLEOTIDE SEQUENCE [LARGE SCALE GENOMIC DNA]</scope>
    <source>
        <strain evidence="1 2">DN04309</strain>
    </source>
</reference>
<dbReference type="Gene3D" id="3.40.50.1240">
    <property type="entry name" value="Phosphoglycerate mutase-like"/>
    <property type="match status" value="1"/>
</dbReference>